<proteinExistence type="predicted"/>
<reference evidence="2" key="1">
    <citation type="submission" date="2021-03" db="EMBL/GenBank/DDBJ databases">
        <authorList>
            <person name="Li Z."/>
            <person name="Yang C."/>
        </authorList>
    </citation>
    <scope>NUCLEOTIDE SEQUENCE</scope>
    <source>
        <strain evidence="2">Dzin_1.0</strain>
        <tissue evidence="2">Leaf</tissue>
    </source>
</reference>
<dbReference type="PANTHER" id="PTHR33785">
    <property type="entry name" value="OS06G0550800 PROTEIN"/>
    <property type="match status" value="1"/>
</dbReference>
<comment type="caution">
    <text evidence="2">The sequence shown here is derived from an EMBL/GenBank/DDBJ whole genome shotgun (WGS) entry which is preliminary data.</text>
</comment>
<sequence length="222" mass="25459">MVLCSPCEVLALHLLDEFWFFHNIVNETKTKFDTSSPREGQELQHENQVTTGSLLRTPSLPPRPTAEAVSSIGYVNHNLQHDIKPNPSSKSIRLARSMTRSKPPKFCTKEASLRKAFQEKKWKSLSDLELEEVQGFKDLGFVFDNKQLSVGLMKVIPGLREKAAVANEDETETRRPYLSEAWQLRRLETPTLRWVDRSSVEDKKQQLRSWARAVASNVHQEC</sequence>
<feature type="region of interest" description="Disordered" evidence="1">
    <location>
        <begin position="31"/>
        <end position="66"/>
    </location>
</feature>
<keyword evidence="3" id="KW-1185">Reference proteome</keyword>
<dbReference type="AlphaFoldDB" id="A0A9D5DE41"/>
<dbReference type="Proteomes" id="UP001085076">
    <property type="component" value="Miscellaneous, Linkage group lg01"/>
</dbReference>
<protein>
    <submittedName>
        <fullName evidence="2">Uncharacterized protein</fullName>
    </submittedName>
</protein>
<dbReference type="EMBL" id="JAGGNH010000001">
    <property type="protein sequence ID" value="KAJ0989393.1"/>
    <property type="molecule type" value="Genomic_DNA"/>
</dbReference>
<dbReference type="PANTHER" id="PTHR33785:SF5">
    <property type="entry name" value="SERINE_ARGININE REPETITIVE MATRIX PROTEIN"/>
    <property type="match status" value="1"/>
</dbReference>
<organism evidence="2 3">
    <name type="scientific">Dioscorea zingiberensis</name>
    <dbReference type="NCBI Taxonomy" id="325984"/>
    <lineage>
        <taxon>Eukaryota</taxon>
        <taxon>Viridiplantae</taxon>
        <taxon>Streptophyta</taxon>
        <taxon>Embryophyta</taxon>
        <taxon>Tracheophyta</taxon>
        <taxon>Spermatophyta</taxon>
        <taxon>Magnoliopsida</taxon>
        <taxon>Liliopsida</taxon>
        <taxon>Dioscoreales</taxon>
        <taxon>Dioscoreaceae</taxon>
        <taxon>Dioscorea</taxon>
    </lineage>
</organism>
<dbReference type="OrthoDB" id="1918258at2759"/>
<gene>
    <name evidence="2" type="ORF">J5N97_007749</name>
</gene>
<accession>A0A9D5DE41</accession>
<name>A0A9D5DE41_9LILI</name>
<evidence type="ECO:0000313" key="2">
    <source>
        <dbReference type="EMBL" id="KAJ0989393.1"/>
    </source>
</evidence>
<evidence type="ECO:0000256" key="1">
    <source>
        <dbReference type="SAM" id="MobiDB-lite"/>
    </source>
</evidence>
<reference evidence="2" key="2">
    <citation type="journal article" date="2022" name="Hortic Res">
        <title>The genome of Dioscorea zingiberensis sheds light on the biosynthesis, origin and evolution of the medicinally important diosgenin saponins.</title>
        <authorList>
            <person name="Li Y."/>
            <person name="Tan C."/>
            <person name="Li Z."/>
            <person name="Guo J."/>
            <person name="Li S."/>
            <person name="Chen X."/>
            <person name="Wang C."/>
            <person name="Dai X."/>
            <person name="Yang H."/>
            <person name="Song W."/>
            <person name="Hou L."/>
            <person name="Xu J."/>
            <person name="Tong Z."/>
            <person name="Xu A."/>
            <person name="Yuan X."/>
            <person name="Wang W."/>
            <person name="Yang Q."/>
            <person name="Chen L."/>
            <person name="Sun Z."/>
            <person name="Wang K."/>
            <person name="Pan B."/>
            <person name="Chen J."/>
            <person name="Bao Y."/>
            <person name="Liu F."/>
            <person name="Qi X."/>
            <person name="Gang D.R."/>
            <person name="Wen J."/>
            <person name="Li J."/>
        </authorList>
    </citation>
    <scope>NUCLEOTIDE SEQUENCE</scope>
    <source>
        <strain evidence="2">Dzin_1.0</strain>
    </source>
</reference>
<evidence type="ECO:0000313" key="3">
    <source>
        <dbReference type="Proteomes" id="UP001085076"/>
    </source>
</evidence>